<dbReference type="InterPro" id="IPR007253">
    <property type="entry name" value="Cell_wall-bd_2"/>
</dbReference>
<organism evidence="5 6">
    <name type="scientific">Kineococcus endophyticus</name>
    <dbReference type="NCBI Taxonomy" id="1181883"/>
    <lineage>
        <taxon>Bacteria</taxon>
        <taxon>Bacillati</taxon>
        <taxon>Actinomycetota</taxon>
        <taxon>Actinomycetes</taxon>
        <taxon>Kineosporiales</taxon>
        <taxon>Kineosporiaceae</taxon>
        <taxon>Kineococcus</taxon>
    </lineage>
</organism>
<dbReference type="PANTHER" id="PTHR30032:SF8">
    <property type="entry name" value="GERMINATION-SPECIFIC N-ACETYLMURAMOYL-L-ALANINE AMIDASE"/>
    <property type="match status" value="1"/>
</dbReference>
<feature type="chain" id="PRO_5045847268" evidence="3">
    <location>
        <begin position="38"/>
        <end position="853"/>
    </location>
</feature>
<keyword evidence="1" id="KW-0378">Hydrolase</keyword>
<reference evidence="5 6" key="1">
    <citation type="submission" date="2024-07" db="EMBL/GenBank/DDBJ databases">
        <authorList>
            <person name="Thanompreechachai J."/>
            <person name="Duangmal K."/>
        </authorList>
    </citation>
    <scope>NUCLEOTIDE SEQUENCE [LARGE SCALE GENOMIC DNA]</scope>
    <source>
        <strain evidence="5 6">KCTC 19886</strain>
    </source>
</reference>
<evidence type="ECO:0000256" key="3">
    <source>
        <dbReference type="SAM" id="SignalP"/>
    </source>
</evidence>
<accession>A0ABV3P4W2</accession>
<dbReference type="Pfam" id="PF05345">
    <property type="entry name" value="He_PIG"/>
    <property type="match status" value="1"/>
</dbReference>
<dbReference type="InterPro" id="IPR015919">
    <property type="entry name" value="Cadherin-like_sf"/>
</dbReference>
<evidence type="ECO:0000256" key="1">
    <source>
        <dbReference type="ARBA" id="ARBA00023295"/>
    </source>
</evidence>
<dbReference type="PROSITE" id="PS50853">
    <property type="entry name" value="FN3"/>
    <property type="match status" value="1"/>
</dbReference>
<feature type="domain" description="Fibronectin type-III" evidence="4">
    <location>
        <begin position="426"/>
        <end position="526"/>
    </location>
</feature>
<dbReference type="InterPro" id="IPR013658">
    <property type="entry name" value="SGL"/>
</dbReference>
<dbReference type="InterPro" id="IPR051922">
    <property type="entry name" value="Bact_Sporulation_Assoc"/>
</dbReference>
<feature type="signal peptide" evidence="3">
    <location>
        <begin position="1"/>
        <end position="37"/>
    </location>
</feature>
<proteinExistence type="predicted"/>
<keyword evidence="3" id="KW-0732">Signal</keyword>
<comment type="caution">
    <text evidence="5">The sequence shown here is derived from an EMBL/GenBank/DDBJ whole genome shotgun (WGS) entry which is preliminary data.</text>
</comment>
<dbReference type="CDD" id="cd00063">
    <property type="entry name" value="FN3"/>
    <property type="match status" value="1"/>
</dbReference>
<dbReference type="Proteomes" id="UP001555826">
    <property type="component" value="Unassembled WGS sequence"/>
</dbReference>
<dbReference type="InterPro" id="IPR003961">
    <property type="entry name" value="FN3_dom"/>
</dbReference>
<evidence type="ECO:0000313" key="5">
    <source>
        <dbReference type="EMBL" id="MEW9264557.1"/>
    </source>
</evidence>
<gene>
    <name evidence="5" type="ORF">AB1207_07350</name>
</gene>
<dbReference type="RefSeq" id="WP_367637298.1">
    <property type="nucleotide sequence ID" value="NZ_JBFNQN010000004.1"/>
</dbReference>
<evidence type="ECO:0000256" key="2">
    <source>
        <dbReference type="ARBA" id="ARBA00023326"/>
    </source>
</evidence>
<dbReference type="SMART" id="SM00060">
    <property type="entry name" value="FN3"/>
    <property type="match status" value="1"/>
</dbReference>
<keyword evidence="1" id="KW-0326">Glycosidase</keyword>
<dbReference type="Gene3D" id="2.120.10.30">
    <property type="entry name" value="TolB, C-terminal domain"/>
    <property type="match status" value="1"/>
</dbReference>
<evidence type="ECO:0000313" key="6">
    <source>
        <dbReference type="Proteomes" id="UP001555826"/>
    </source>
</evidence>
<keyword evidence="2" id="KW-0624">Polysaccharide degradation</keyword>
<dbReference type="SUPFAM" id="SSF49265">
    <property type="entry name" value="Fibronectin type III"/>
    <property type="match status" value="1"/>
</dbReference>
<sequence>MTSASRRPVARFRRPATWLLAMSLPVGIVAGAASAHAVAPYDYAPVAAPAPVTGLTAPSAVVVDGNGAVYVAESGASVVKKIALDGTVTVVAGVDGTAGLPADGKFGTPVGLALSPDGKTLYVSDTGNDVVVKVDTAATTPPTTLTVVAGVVGNPGAPSNAPGTSSKLNNPSGLATDAAGNLYIADKDNHQVERLATSGALRIVAGNGSAAAAKPGAATSSPLNKPSAVAVDASGNLLVADAGNRTVDKVDPLSGVLSVVGSTGSTGSPTALSVDLSGTVFLADPSVGGLKKMTGGAVSVVAIDPAAMANPAAVATTLGGNLWLADGAQVAQFASTAPSDAPRITSAPPAAAAVGKPFSFQFTASGTPTPQWSFVDATAPTGLTLGAGTGVLSGTPTTAGTTTFTVRASNGKGHFDQVVTLTVGTLPAAPSAPTAVAGDGKAVVTWKPAAAATGAGAAAAAVTGYVVTPVKDGVPGTPVTFAATQSSTQVLTGLANGSKYTFTVAAKNSFGTGADSTASTAVTPYATVRKPVLDVPQSRLSGKDRIETSVKSSTTLFPTAASAGAVVVSASTKYADALAGARLASATAAPLLLTESDKLTAATGTEISRVLAPGGTIYVLGGSGTVSTAVENALTALSPNFTVKRLAGDDRYETAARIADEVAAQAPGTDTAPVYLANGVNFPDGLAVSALAARTGGVVLLTDGATLPAATKAALQAKDPGATRVVPVGGAAAAAAAALSAAGGSASRAIVGVDRFDTAALVAQRFTGAAGGTKVVGVATGDNWPDALVGSAAVGLLGGPLLLTSGPDLAPAARSALAGLNAAKPLTTGVVFGGEPSVPAAAYASLGKSIAQD</sequence>
<name>A0ABV3P4W2_9ACTN</name>
<dbReference type="InterPro" id="IPR011042">
    <property type="entry name" value="6-blade_b-propeller_TolB-like"/>
</dbReference>
<dbReference type="Gene3D" id="2.60.40.10">
    <property type="entry name" value="Immunoglobulins"/>
    <property type="match status" value="2"/>
</dbReference>
<dbReference type="Gene3D" id="2.40.10.500">
    <property type="match status" value="1"/>
</dbReference>
<dbReference type="SUPFAM" id="SSF49313">
    <property type="entry name" value="Cadherin-like"/>
    <property type="match status" value="1"/>
</dbReference>
<dbReference type="InterPro" id="IPR036116">
    <property type="entry name" value="FN3_sf"/>
</dbReference>
<keyword evidence="2" id="KW-0119">Carbohydrate metabolism</keyword>
<dbReference type="Gene3D" id="3.40.50.12090">
    <property type="match status" value="1"/>
</dbReference>
<keyword evidence="6" id="KW-1185">Reference proteome</keyword>
<dbReference type="Pfam" id="PF08450">
    <property type="entry name" value="SGL"/>
    <property type="match status" value="1"/>
</dbReference>
<dbReference type="PANTHER" id="PTHR30032">
    <property type="entry name" value="N-ACETYLMURAMOYL-L-ALANINE AMIDASE-RELATED"/>
    <property type="match status" value="1"/>
</dbReference>
<protein>
    <submittedName>
        <fullName evidence="5">Cell wall-binding repeat-containing protein</fullName>
    </submittedName>
</protein>
<dbReference type="InterPro" id="IPR013783">
    <property type="entry name" value="Ig-like_fold"/>
</dbReference>
<evidence type="ECO:0000259" key="4">
    <source>
        <dbReference type="PROSITE" id="PS50853"/>
    </source>
</evidence>
<dbReference type="Pfam" id="PF04122">
    <property type="entry name" value="CW_binding_2"/>
    <property type="match status" value="3"/>
</dbReference>
<dbReference type="SUPFAM" id="SSF75011">
    <property type="entry name" value="3-carboxy-cis,cis-mucoante lactonizing enzyme"/>
    <property type="match status" value="1"/>
</dbReference>
<dbReference type="EMBL" id="JBFNQN010000004">
    <property type="protein sequence ID" value="MEW9264557.1"/>
    <property type="molecule type" value="Genomic_DNA"/>
</dbReference>